<sequence>MSWDEIITMLEMQEEILQFSHFTNEDAWELGCEIVSEARRRKLSVAVKIRLNNGYEVFKYAGDGTTLHNENWLNRKYNSVKTLEHSSLHTYMLLQKTEEKLSDWTLDEKEYAACGGGFPVRVEEVGVIGAILVSGLDHIADHDLIVKCLSRYLHIDEVPRIRGDIL</sequence>
<proteinExistence type="predicted"/>
<evidence type="ECO:0000313" key="1">
    <source>
        <dbReference type="EMBL" id="PWJ76237.1"/>
    </source>
</evidence>
<dbReference type="InterPro" id="IPR038084">
    <property type="entry name" value="PduO/GlcC-like_sf"/>
</dbReference>
<evidence type="ECO:0000313" key="2">
    <source>
        <dbReference type="Proteomes" id="UP000245412"/>
    </source>
</evidence>
<dbReference type="AlphaFoldDB" id="A0AB73T4V6"/>
<dbReference type="NCBIfam" id="NF002696">
    <property type="entry name" value="PRK02487.1-5"/>
    <property type="match status" value="1"/>
</dbReference>
<dbReference type="Pfam" id="PF03928">
    <property type="entry name" value="HbpS-like"/>
    <property type="match status" value="1"/>
</dbReference>
<dbReference type="PIRSF" id="PIRSF008757">
    <property type="entry name" value="UCP008757"/>
    <property type="match status" value="1"/>
</dbReference>
<dbReference type="SUPFAM" id="SSF143744">
    <property type="entry name" value="GlcG-like"/>
    <property type="match status" value="1"/>
</dbReference>
<dbReference type="EMBL" id="QGGY01000005">
    <property type="protein sequence ID" value="PWJ76237.1"/>
    <property type="molecule type" value="Genomic_DNA"/>
</dbReference>
<reference evidence="1 2" key="1">
    <citation type="submission" date="2018-05" db="EMBL/GenBank/DDBJ databases">
        <authorList>
            <person name="Goeker M."/>
            <person name="Huntemann M."/>
            <person name="Clum A."/>
            <person name="Pillay M."/>
            <person name="Palaniappan K."/>
            <person name="Varghese N."/>
            <person name="Mikhailova N."/>
            <person name="Stamatis D."/>
            <person name="Reddy T."/>
            <person name="Daum C."/>
            <person name="Shapiro N."/>
            <person name="Ivanova N."/>
            <person name="Kyrpides N."/>
            <person name="Woyke T."/>
        </authorList>
    </citation>
    <scope>NUCLEOTIDE SEQUENCE [LARGE SCALE GENOMIC DNA]</scope>
    <source>
        <strain evidence="1 2">DSM 26524</strain>
    </source>
</reference>
<dbReference type="RefSeq" id="WP_109626293.1">
    <property type="nucleotide sequence ID" value="NZ_CABJAT010000005.1"/>
</dbReference>
<dbReference type="PANTHER" id="PTHR28255">
    <property type="match status" value="1"/>
</dbReference>
<protein>
    <submittedName>
        <fullName evidence="1">Uncharacterized protein (UPF0303 family)</fullName>
    </submittedName>
</protein>
<name>A0AB73T4V6_9FIRM</name>
<dbReference type="Proteomes" id="UP000245412">
    <property type="component" value="Unassembled WGS sequence"/>
</dbReference>
<dbReference type="PANTHER" id="PTHR28255:SF1">
    <property type="entry name" value="UPF0303 PROTEIN YBR137W"/>
    <property type="match status" value="1"/>
</dbReference>
<keyword evidence="2" id="KW-1185">Reference proteome</keyword>
<dbReference type="InterPro" id="IPR005624">
    <property type="entry name" value="PduO/GlcC-like"/>
</dbReference>
<dbReference type="InterPro" id="IPR010371">
    <property type="entry name" value="YBR137W-like"/>
</dbReference>
<organism evidence="1 2">
    <name type="scientific">Murimonas intestini</name>
    <dbReference type="NCBI Taxonomy" id="1337051"/>
    <lineage>
        <taxon>Bacteria</taxon>
        <taxon>Bacillati</taxon>
        <taxon>Bacillota</taxon>
        <taxon>Clostridia</taxon>
        <taxon>Lachnospirales</taxon>
        <taxon>Lachnospiraceae</taxon>
        <taxon>Murimonas</taxon>
    </lineage>
</organism>
<dbReference type="Gene3D" id="3.30.450.150">
    <property type="entry name" value="Haem-degrading domain"/>
    <property type="match status" value="1"/>
</dbReference>
<gene>
    <name evidence="1" type="ORF">C7383_105274</name>
</gene>
<accession>A0AB73T4V6</accession>
<comment type="caution">
    <text evidence="1">The sequence shown here is derived from an EMBL/GenBank/DDBJ whole genome shotgun (WGS) entry which is preliminary data.</text>
</comment>